<keyword evidence="7" id="KW-0436">Ligase</keyword>
<dbReference type="InterPro" id="IPR051533">
    <property type="entry name" value="WaaL-like"/>
</dbReference>
<feature type="transmembrane region" description="Helical" evidence="5">
    <location>
        <begin position="177"/>
        <end position="193"/>
    </location>
</feature>
<dbReference type="GeneID" id="301325541"/>
<feature type="transmembrane region" description="Helical" evidence="5">
    <location>
        <begin position="125"/>
        <end position="143"/>
    </location>
</feature>
<dbReference type="Proteomes" id="UP001226720">
    <property type="component" value="Unassembled WGS sequence"/>
</dbReference>
<comment type="subcellular location">
    <subcellularLocation>
        <location evidence="1">Membrane</location>
        <topology evidence="1">Multi-pass membrane protein</topology>
    </subcellularLocation>
</comment>
<feature type="transmembrane region" description="Helical" evidence="5">
    <location>
        <begin position="20"/>
        <end position="38"/>
    </location>
</feature>
<proteinExistence type="predicted"/>
<dbReference type="GO" id="GO:0016874">
    <property type="term" value="F:ligase activity"/>
    <property type="evidence" value="ECO:0007669"/>
    <property type="project" value="UniProtKB-KW"/>
</dbReference>
<feature type="domain" description="O-antigen ligase-related" evidence="6">
    <location>
        <begin position="203"/>
        <end position="342"/>
    </location>
</feature>
<gene>
    <name evidence="7" type="ORF">QO000_001493</name>
</gene>
<dbReference type="PANTHER" id="PTHR37422:SF17">
    <property type="entry name" value="O-ANTIGEN LIGASE"/>
    <property type="match status" value="1"/>
</dbReference>
<evidence type="ECO:0000256" key="3">
    <source>
        <dbReference type="ARBA" id="ARBA00022989"/>
    </source>
</evidence>
<feature type="transmembrane region" description="Helical" evidence="5">
    <location>
        <begin position="70"/>
        <end position="89"/>
    </location>
</feature>
<feature type="transmembrane region" description="Helical" evidence="5">
    <location>
        <begin position="364"/>
        <end position="397"/>
    </location>
</feature>
<keyword evidence="4 5" id="KW-0472">Membrane</keyword>
<feature type="transmembrane region" description="Helical" evidence="5">
    <location>
        <begin position="44"/>
        <end position="63"/>
    </location>
</feature>
<sequence>MQGRDEDGVADSHIEQKTNIALFVLIVLVTMGRYNIYVGFAIKPYMILCLLFFCVHILSFRFYRFQLFEIFFFLFYFIYMYSGAFALYSLSSFRMVFGIVLYMICYLIIKDIIGQSKDSIIESAIGYAGIVFNTVSLILYAIGLKLQNYVWDGDGIRSVGVLLDRGYPRLIGLLQDPNFFVFYNTLFFAYFLCHRNTILNKIGLFLCLTTSILTFSRGGLVALILIFLLYAATKRPGEQLKLLGAVIVSLSIMAYISIVQLKFDLFSLVASRVEDLSSDGGSGRFELWGRAIDYFSSHMLLGLGAFNFSDYNLFDHGEQHYVHNTFLEILSDSGIIGLFFYLLFILIVFVQLFQSKLYQTKPYLFLTFVGFLLQMVSLSLVINDIFFMFLAILSAYLSQTELKTSVVPANQRAVVLHNT</sequence>
<dbReference type="EMBL" id="JAUSWM010000002">
    <property type="protein sequence ID" value="MDQ0482524.1"/>
    <property type="molecule type" value="Genomic_DNA"/>
</dbReference>
<feature type="transmembrane region" description="Helical" evidence="5">
    <location>
        <begin position="329"/>
        <end position="352"/>
    </location>
</feature>
<feature type="transmembrane region" description="Helical" evidence="5">
    <location>
        <begin position="242"/>
        <end position="270"/>
    </location>
</feature>
<dbReference type="RefSeq" id="WP_301550316.1">
    <property type="nucleotide sequence ID" value="NZ_JAQRMZ010000001.1"/>
</dbReference>
<accession>A0ABU0JZK5</accession>
<evidence type="ECO:0000313" key="7">
    <source>
        <dbReference type="EMBL" id="MDQ0482524.1"/>
    </source>
</evidence>
<dbReference type="InterPro" id="IPR007016">
    <property type="entry name" value="O-antigen_ligase-rel_domated"/>
</dbReference>
<feature type="transmembrane region" description="Helical" evidence="5">
    <location>
        <begin position="205"/>
        <end position="230"/>
    </location>
</feature>
<keyword evidence="2 5" id="KW-0812">Transmembrane</keyword>
<name>A0ABU0JZK5_9BACL</name>
<evidence type="ECO:0000256" key="5">
    <source>
        <dbReference type="SAM" id="Phobius"/>
    </source>
</evidence>
<keyword evidence="3 5" id="KW-1133">Transmembrane helix</keyword>
<organism evidence="7 8">
    <name type="scientific">Guptibacillus hwajinpoensis</name>
    <dbReference type="NCBI Taxonomy" id="208199"/>
    <lineage>
        <taxon>Bacteria</taxon>
        <taxon>Bacillati</taxon>
        <taxon>Bacillota</taxon>
        <taxon>Bacilli</taxon>
        <taxon>Bacillales</taxon>
        <taxon>Guptibacillaceae</taxon>
        <taxon>Guptibacillus</taxon>
    </lineage>
</organism>
<evidence type="ECO:0000256" key="4">
    <source>
        <dbReference type="ARBA" id="ARBA00023136"/>
    </source>
</evidence>
<evidence type="ECO:0000256" key="1">
    <source>
        <dbReference type="ARBA" id="ARBA00004141"/>
    </source>
</evidence>
<evidence type="ECO:0000259" key="6">
    <source>
        <dbReference type="Pfam" id="PF04932"/>
    </source>
</evidence>
<feature type="transmembrane region" description="Helical" evidence="5">
    <location>
        <begin position="95"/>
        <end position="113"/>
    </location>
</feature>
<protein>
    <submittedName>
        <fullName evidence="7">O-antigen ligase</fullName>
    </submittedName>
</protein>
<dbReference type="Pfam" id="PF04932">
    <property type="entry name" value="Wzy_C"/>
    <property type="match status" value="1"/>
</dbReference>
<keyword evidence="8" id="KW-1185">Reference proteome</keyword>
<evidence type="ECO:0000313" key="8">
    <source>
        <dbReference type="Proteomes" id="UP001226720"/>
    </source>
</evidence>
<evidence type="ECO:0000256" key="2">
    <source>
        <dbReference type="ARBA" id="ARBA00022692"/>
    </source>
</evidence>
<comment type="caution">
    <text evidence="7">The sequence shown here is derived from an EMBL/GenBank/DDBJ whole genome shotgun (WGS) entry which is preliminary data.</text>
</comment>
<dbReference type="PANTHER" id="PTHR37422">
    <property type="entry name" value="TEICHURONIC ACID BIOSYNTHESIS PROTEIN TUAE"/>
    <property type="match status" value="1"/>
</dbReference>
<reference evidence="7" key="1">
    <citation type="submission" date="2023-07" db="EMBL/GenBank/DDBJ databases">
        <title>Genomic Encyclopedia of Type Strains, Phase IV (KMG-IV): sequencing the most valuable type-strain genomes for metagenomic binning, comparative biology and taxonomic classification.</title>
        <authorList>
            <person name="Goeker M."/>
        </authorList>
    </citation>
    <scope>NUCLEOTIDE SEQUENCE [LARGE SCALE GENOMIC DNA]</scope>
    <source>
        <strain evidence="7">JSM 076093</strain>
    </source>
</reference>